<dbReference type="PANTHER" id="PTHR38050:SF1">
    <property type="entry name" value="FERULOYL ESTERASE C"/>
    <property type="match status" value="1"/>
</dbReference>
<dbReference type="SUPFAM" id="SSF53474">
    <property type="entry name" value="alpha/beta-Hydrolases"/>
    <property type="match status" value="1"/>
</dbReference>
<dbReference type="InterPro" id="IPR029058">
    <property type="entry name" value="AB_hydrolase_fold"/>
</dbReference>
<dbReference type="GO" id="GO:0008236">
    <property type="term" value="F:serine-type peptidase activity"/>
    <property type="evidence" value="ECO:0007669"/>
    <property type="project" value="InterPro"/>
</dbReference>
<evidence type="ECO:0000313" key="13">
    <source>
        <dbReference type="EMBL" id="KAF2185311.1"/>
    </source>
</evidence>
<dbReference type="AlphaFoldDB" id="A0A6A6E054"/>
<keyword evidence="8 11" id="KW-0624">Polysaccharide degradation</keyword>
<dbReference type="GO" id="GO:0006508">
    <property type="term" value="P:proteolysis"/>
    <property type="evidence" value="ECO:0007669"/>
    <property type="project" value="InterPro"/>
</dbReference>
<dbReference type="Gene3D" id="3.40.50.1820">
    <property type="entry name" value="alpha/beta hydrolase"/>
    <property type="match status" value="1"/>
</dbReference>
<comment type="function">
    <text evidence="9 11">Involved in degradation of plant cell walls. Hydrolyzes the feruloyl-arabinose ester bond in arabinoxylans, and the feruloyl-galactose ester bond in pectin. Active against paranitrophenyl-acetate, methyl ferulate and wheat arabinoxylan.</text>
</comment>
<dbReference type="GO" id="GO:0030600">
    <property type="term" value="F:feruloyl esterase activity"/>
    <property type="evidence" value="ECO:0007669"/>
    <property type="project" value="UniProtKB-UniRule"/>
</dbReference>
<protein>
    <recommendedName>
        <fullName evidence="11">Feruloyl esterase C</fullName>
        <ecNumber evidence="11">3.1.1.73</ecNumber>
    </recommendedName>
    <alternativeName>
        <fullName evidence="11">Ferulic acid esterase C</fullName>
    </alternativeName>
</protein>
<evidence type="ECO:0000256" key="7">
    <source>
        <dbReference type="ARBA" id="ARBA00023277"/>
    </source>
</evidence>
<name>A0A6A6E054_9PEZI</name>
<evidence type="ECO:0000256" key="8">
    <source>
        <dbReference type="ARBA" id="ARBA00023326"/>
    </source>
</evidence>
<feature type="chain" id="PRO_5036517503" description="Feruloyl esterase C" evidence="11">
    <location>
        <begin position="20"/>
        <end position="288"/>
    </location>
</feature>
<keyword evidence="4 11" id="KW-0858">Xylan degradation</keyword>
<evidence type="ECO:0000256" key="5">
    <source>
        <dbReference type="ARBA" id="ARBA00022729"/>
    </source>
</evidence>
<evidence type="ECO:0000259" key="12">
    <source>
        <dbReference type="Pfam" id="PF00326"/>
    </source>
</evidence>
<dbReference type="GO" id="GO:0045493">
    <property type="term" value="P:xylan catabolic process"/>
    <property type="evidence" value="ECO:0007669"/>
    <property type="project" value="UniProtKB-UniRule"/>
</dbReference>
<feature type="domain" description="Peptidase S9 prolyl oligopeptidase catalytic" evidence="12">
    <location>
        <begin position="116"/>
        <end position="181"/>
    </location>
</feature>
<comment type="subcellular location">
    <subcellularLocation>
        <location evidence="1 11">Secreted</location>
    </subcellularLocation>
</comment>
<evidence type="ECO:0000256" key="11">
    <source>
        <dbReference type="RuleBase" id="RU367094"/>
    </source>
</evidence>
<comment type="similarity">
    <text evidence="2 11">Belongs to the faeC family.</text>
</comment>
<evidence type="ECO:0000256" key="9">
    <source>
        <dbReference type="ARBA" id="ARBA00025250"/>
    </source>
</evidence>
<dbReference type="PANTHER" id="PTHR38050">
    <property type="match status" value="1"/>
</dbReference>
<evidence type="ECO:0000256" key="10">
    <source>
        <dbReference type="ARBA" id="ARBA00034075"/>
    </source>
</evidence>
<keyword evidence="14" id="KW-1185">Reference proteome</keyword>
<evidence type="ECO:0000313" key="14">
    <source>
        <dbReference type="Proteomes" id="UP000800200"/>
    </source>
</evidence>
<keyword evidence="7 11" id="KW-0119">Carbohydrate metabolism</keyword>
<feature type="signal peptide" evidence="11">
    <location>
        <begin position="1"/>
        <end position="19"/>
    </location>
</feature>
<evidence type="ECO:0000256" key="2">
    <source>
        <dbReference type="ARBA" id="ARBA00010278"/>
    </source>
</evidence>
<dbReference type="Proteomes" id="UP000800200">
    <property type="component" value="Unassembled WGS sequence"/>
</dbReference>
<dbReference type="InterPro" id="IPR043595">
    <property type="entry name" value="FaeB/C/D"/>
</dbReference>
<organism evidence="13 14">
    <name type="scientific">Zopfia rhizophila CBS 207.26</name>
    <dbReference type="NCBI Taxonomy" id="1314779"/>
    <lineage>
        <taxon>Eukaryota</taxon>
        <taxon>Fungi</taxon>
        <taxon>Dikarya</taxon>
        <taxon>Ascomycota</taxon>
        <taxon>Pezizomycotina</taxon>
        <taxon>Dothideomycetes</taxon>
        <taxon>Dothideomycetes incertae sedis</taxon>
        <taxon>Zopfiaceae</taxon>
        <taxon>Zopfia</taxon>
    </lineage>
</organism>
<dbReference type="EC" id="3.1.1.73" evidence="11"/>
<evidence type="ECO:0000256" key="6">
    <source>
        <dbReference type="ARBA" id="ARBA00022801"/>
    </source>
</evidence>
<dbReference type="GO" id="GO:0005576">
    <property type="term" value="C:extracellular region"/>
    <property type="evidence" value="ECO:0007669"/>
    <property type="project" value="UniProtKB-SubCell"/>
</dbReference>
<accession>A0A6A6E054</accession>
<keyword evidence="6 11" id="KW-0378">Hydrolase</keyword>
<keyword evidence="3 11" id="KW-0964">Secreted</keyword>
<proteinExistence type="inferred from homology"/>
<gene>
    <name evidence="13" type="ORF">K469DRAFT_779251</name>
</gene>
<reference evidence="13" key="1">
    <citation type="journal article" date="2020" name="Stud. Mycol.">
        <title>101 Dothideomycetes genomes: a test case for predicting lifestyles and emergence of pathogens.</title>
        <authorList>
            <person name="Haridas S."/>
            <person name="Albert R."/>
            <person name="Binder M."/>
            <person name="Bloem J."/>
            <person name="Labutti K."/>
            <person name="Salamov A."/>
            <person name="Andreopoulos B."/>
            <person name="Baker S."/>
            <person name="Barry K."/>
            <person name="Bills G."/>
            <person name="Bluhm B."/>
            <person name="Cannon C."/>
            <person name="Castanera R."/>
            <person name="Culley D."/>
            <person name="Daum C."/>
            <person name="Ezra D."/>
            <person name="Gonzalez J."/>
            <person name="Henrissat B."/>
            <person name="Kuo A."/>
            <person name="Liang C."/>
            <person name="Lipzen A."/>
            <person name="Lutzoni F."/>
            <person name="Magnuson J."/>
            <person name="Mondo S."/>
            <person name="Nolan M."/>
            <person name="Ohm R."/>
            <person name="Pangilinan J."/>
            <person name="Park H.-J."/>
            <person name="Ramirez L."/>
            <person name="Alfaro M."/>
            <person name="Sun H."/>
            <person name="Tritt A."/>
            <person name="Yoshinaga Y."/>
            <person name="Zwiers L.-H."/>
            <person name="Turgeon B."/>
            <person name="Goodwin S."/>
            <person name="Spatafora J."/>
            <person name="Crous P."/>
            <person name="Grigoriev I."/>
        </authorList>
    </citation>
    <scope>NUCLEOTIDE SEQUENCE</scope>
    <source>
        <strain evidence="13">CBS 207.26</strain>
    </source>
</reference>
<sequence length="288" mass="30574">MKSIAVLAIFLSALNGVSALASPGCGKAPTMTTGNHTITANGTNRSYYVRLPANYDQNQQYRLIFEFHWAHGSASQIINGGYAPSYYGLPSLDTNNSVIYVVPEGLFEGPDQRSSTSFQGWANKNGQDVTFTDTMISTIENGLCVDQNLIFSMGHSYGAGMSYALACARPNVFRAVAINSGALISGCSGGTSPVAMYIQHGTQDSTLPISAGRSIRDQFVKNNDCTPQASEPVPPSGGHKNVVYSGCSAGHPITWTVYDGGHVPAPKDSGAATSFTPANNWQFFSQFS</sequence>
<dbReference type="EMBL" id="ML994634">
    <property type="protein sequence ID" value="KAF2185311.1"/>
    <property type="molecule type" value="Genomic_DNA"/>
</dbReference>
<evidence type="ECO:0000256" key="1">
    <source>
        <dbReference type="ARBA" id="ARBA00004613"/>
    </source>
</evidence>
<dbReference type="InterPro" id="IPR001375">
    <property type="entry name" value="Peptidase_S9_cat"/>
</dbReference>
<keyword evidence="5 11" id="KW-0732">Signal</keyword>
<dbReference type="OrthoDB" id="424610at2759"/>
<dbReference type="Pfam" id="PF00326">
    <property type="entry name" value="Peptidase_S9"/>
    <property type="match status" value="1"/>
</dbReference>
<evidence type="ECO:0000256" key="4">
    <source>
        <dbReference type="ARBA" id="ARBA00022651"/>
    </source>
</evidence>
<evidence type="ECO:0000256" key="3">
    <source>
        <dbReference type="ARBA" id="ARBA00022525"/>
    </source>
</evidence>
<comment type="catalytic activity">
    <reaction evidence="10 11">
        <text>feruloyl-polysaccharide + H2O = ferulate + polysaccharide.</text>
        <dbReference type="EC" id="3.1.1.73"/>
    </reaction>
</comment>